<dbReference type="GO" id="GO:0042060">
    <property type="term" value="P:wound healing"/>
    <property type="evidence" value="ECO:0007669"/>
    <property type="project" value="TreeGrafter"/>
</dbReference>
<reference evidence="8 9" key="1">
    <citation type="submission" date="2013-11" db="EMBL/GenBank/DDBJ databases">
        <title>Genome sequencing of Stegodyphus mimosarum.</title>
        <authorList>
            <person name="Bechsgaard J."/>
        </authorList>
    </citation>
    <scope>NUCLEOTIDE SEQUENCE [LARGE SCALE GENOMIC DNA]</scope>
</reference>
<feature type="compositionally biased region" description="Low complexity" evidence="5">
    <location>
        <begin position="351"/>
        <end position="364"/>
    </location>
</feature>
<keyword evidence="9" id="KW-1185">Reference proteome</keyword>
<dbReference type="CDD" id="cd00051">
    <property type="entry name" value="EFh"/>
    <property type="match status" value="1"/>
</dbReference>
<dbReference type="STRING" id="407821.A0A087V116"/>
<feature type="compositionally biased region" description="Pro residues" evidence="5">
    <location>
        <begin position="309"/>
        <end position="318"/>
    </location>
</feature>
<dbReference type="GO" id="GO:0005882">
    <property type="term" value="C:intermediate filament"/>
    <property type="evidence" value="ECO:0007669"/>
    <property type="project" value="TreeGrafter"/>
</dbReference>
<protein>
    <submittedName>
        <fullName evidence="8">Microtubule-actin cross-linking factor 1</fullName>
    </submittedName>
</protein>
<dbReference type="OrthoDB" id="6426663at2759"/>
<feature type="compositionally biased region" description="Polar residues" evidence="5">
    <location>
        <begin position="266"/>
        <end position="301"/>
    </location>
</feature>
<dbReference type="InterPro" id="IPR011992">
    <property type="entry name" value="EF-hand-dom_pair"/>
</dbReference>
<dbReference type="Gene3D" id="1.10.238.10">
    <property type="entry name" value="EF-hand"/>
    <property type="match status" value="1"/>
</dbReference>
<feature type="region of interest" description="Disordered" evidence="5">
    <location>
        <begin position="209"/>
        <end position="392"/>
    </location>
</feature>
<dbReference type="SMART" id="SM00054">
    <property type="entry name" value="EFh"/>
    <property type="match status" value="2"/>
</dbReference>
<dbReference type="GO" id="GO:0031122">
    <property type="term" value="P:cytoplasmic microtubule organization"/>
    <property type="evidence" value="ECO:0007669"/>
    <property type="project" value="TreeGrafter"/>
</dbReference>
<feature type="domain" description="GAR" evidence="7">
    <location>
        <begin position="113"/>
        <end position="185"/>
    </location>
</feature>
<dbReference type="InterPro" id="IPR036534">
    <property type="entry name" value="GAR_dom_sf"/>
</dbReference>
<dbReference type="SUPFAM" id="SSF143575">
    <property type="entry name" value="GAS2 domain-like"/>
    <property type="match status" value="1"/>
</dbReference>
<comment type="subcellular location">
    <subcellularLocation>
        <location evidence="1">Cytoplasm</location>
        <location evidence="1">Cytoskeleton</location>
    </subcellularLocation>
</comment>
<name>A0A087V116_STEMI</name>
<dbReference type="EMBL" id="KL817402">
    <property type="protein sequence ID" value="KFM83305.1"/>
    <property type="molecule type" value="Genomic_DNA"/>
</dbReference>
<dbReference type="GO" id="GO:0030056">
    <property type="term" value="C:hemidesmosome"/>
    <property type="evidence" value="ECO:0007669"/>
    <property type="project" value="TreeGrafter"/>
</dbReference>
<dbReference type="GO" id="GO:0005509">
    <property type="term" value="F:calcium ion binding"/>
    <property type="evidence" value="ECO:0007669"/>
    <property type="project" value="InterPro"/>
</dbReference>
<evidence type="ECO:0000259" key="6">
    <source>
        <dbReference type="PROSITE" id="PS50222"/>
    </source>
</evidence>
<dbReference type="GO" id="GO:0045104">
    <property type="term" value="P:intermediate filament cytoskeleton organization"/>
    <property type="evidence" value="ECO:0007669"/>
    <property type="project" value="InterPro"/>
</dbReference>
<keyword evidence="3" id="KW-0106">Calcium</keyword>
<evidence type="ECO:0000256" key="3">
    <source>
        <dbReference type="ARBA" id="ARBA00022837"/>
    </source>
</evidence>
<feature type="non-terminal residue" evidence="8">
    <location>
        <position position="392"/>
    </location>
</feature>
<feature type="compositionally biased region" description="Basic and acidic residues" evidence="5">
    <location>
        <begin position="382"/>
        <end position="392"/>
    </location>
</feature>
<feature type="compositionally biased region" description="Polar residues" evidence="5">
    <location>
        <begin position="370"/>
        <end position="380"/>
    </location>
</feature>
<dbReference type="OMA" id="NMESSIV"/>
<feature type="domain" description="EF-hand" evidence="6">
    <location>
        <begin position="38"/>
        <end position="73"/>
    </location>
</feature>
<sequence length="392" mass="44441">MERQRRLQDKLNYLKELERIKNFDFDEWRKKFLAWMNNKKSRVMDLFRKIDKDNDGRVTYEEFIDGILKSKFPTSRLEMERVAEIFDRNGDGFIDHKEYIDTLRPDREKGPITEAEKIQDEVQRQVAQCTCVHRFKVYQVGEGKYRFGESQKLRLVRILRSTVMVRVGGGWVALDEFLVKNDPCRAKGRTNLELREQFILAEGVSQSLQPFKPKASPNSSQSSQSGGSSFNRSGMSLPATGPITKVREKSERSVPMRQQRGHDSGSDFSATSYSDADSSFGSKSARSRATPNRLTPGTVNNRAGSRPSSRPPSRPSSRPPSRAASDLSADNVDSYRARKMGSTGARQRTPSASSQTSGRGSGTRIPTVRRTPSFTNSNSKPEPVKKERERWK</sequence>
<evidence type="ECO:0000256" key="1">
    <source>
        <dbReference type="ARBA" id="ARBA00004245"/>
    </source>
</evidence>
<keyword evidence="4" id="KW-0206">Cytoskeleton</keyword>
<dbReference type="GO" id="GO:0008017">
    <property type="term" value="F:microtubule binding"/>
    <property type="evidence" value="ECO:0007669"/>
    <property type="project" value="InterPro"/>
</dbReference>
<evidence type="ECO:0000313" key="9">
    <source>
        <dbReference type="Proteomes" id="UP000054359"/>
    </source>
</evidence>
<dbReference type="GO" id="GO:0005737">
    <property type="term" value="C:cytoplasm"/>
    <property type="evidence" value="ECO:0007669"/>
    <property type="project" value="TreeGrafter"/>
</dbReference>
<dbReference type="PANTHER" id="PTHR23169">
    <property type="entry name" value="ENVOPLAKIN"/>
    <property type="match status" value="1"/>
</dbReference>
<evidence type="ECO:0000256" key="5">
    <source>
        <dbReference type="SAM" id="MobiDB-lite"/>
    </source>
</evidence>
<proteinExistence type="predicted"/>
<dbReference type="Pfam" id="PF13499">
    <property type="entry name" value="EF-hand_7"/>
    <property type="match status" value="1"/>
</dbReference>
<dbReference type="InterPro" id="IPR043197">
    <property type="entry name" value="Plakin"/>
</dbReference>
<dbReference type="FunFam" id="3.30.920.20:FF:000001">
    <property type="entry name" value="Microtubule-actin cross-linking factor 1"/>
    <property type="match status" value="1"/>
</dbReference>
<dbReference type="GO" id="GO:0016020">
    <property type="term" value="C:membrane"/>
    <property type="evidence" value="ECO:0007669"/>
    <property type="project" value="TreeGrafter"/>
</dbReference>
<accession>A0A087V116</accession>
<dbReference type="Pfam" id="PF02187">
    <property type="entry name" value="GAS2"/>
    <property type="match status" value="1"/>
</dbReference>
<dbReference type="SMART" id="SM00243">
    <property type="entry name" value="GAS2"/>
    <property type="match status" value="1"/>
</dbReference>
<dbReference type="InterPro" id="IPR002048">
    <property type="entry name" value="EF_hand_dom"/>
</dbReference>
<dbReference type="PROSITE" id="PS50222">
    <property type="entry name" value="EF_HAND_2"/>
    <property type="match status" value="2"/>
</dbReference>
<dbReference type="PROSITE" id="PS51460">
    <property type="entry name" value="GAR"/>
    <property type="match status" value="1"/>
</dbReference>
<dbReference type="Proteomes" id="UP000054359">
    <property type="component" value="Unassembled WGS sequence"/>
</dbReference>
<evidence type="ECO:0000256" key="2">
    <source>
        <dbReference type="ARBA" id="ARBA00022490"/>
    </source>
</evidence>
<feature type="compositionally biased region" description="Low complexity" evidence="5">
    <location>
        <begin position="219"/>
        <end position="229"/>
    </location>
</feature>
<dbReference type="PROSITE" id="PS00018">
    <property type="entry name" value="EF_HAND_1"/>
    <property type="match status" value="2"/>
</dbReference>
<dbReference type="GO" id="GO:0005198">
    <property type="term" value="F:structural molecule activity"/>
    <property type="evidence" value="ECO:0007669"/>
    <property type="project" value="TreeGrafter"/>
</dbReference>
<dbReference type="Gene3D" id="3.30.920.20">
    <property type="entry name" value="Gas2-like domain"/>
    <property type="match status" value="1"/>
</dbReference>
<keyword evidence="2" id="KW-0963">Cytoplasm</keyword>
<dbReference type="PANTHER" id="PTHR23169:SF23">
    <property type="entry name" value="SHORT STOP, ISOFORM H"/>
    <property type="match status" value="1"/>
</dbReference>
<dbReference type="InterPro" id="IPR018247">
    <property type="entry name" value="EF_Hand_1_Ca_BS"/>
</dbReference>
<gene>
    <name evidence="8" type="ORF">X975_09295</name>
</gene>
<organism evidence="8 9">
    <name type="scientific">Stegodyphus mimosarum</name>
    <name type="common">African social velvet spider</name>
    <dbReference type="NCBI Taxonomy" id="407821"/>
    <lineage>
        <taxon>Eukaryota</taxon>
        <taxon>Metazoa</taxon>
        <taxon>Ecdysozoa</taxon>
        <taxon>Arthropoda</taxon>
        <taxon>Chelicerata</taxon>
        <taxon>Arachnida</taxon>
        <taxon>Araneae</taxon>
        <taxon>Araneomorphae</taxon>
        <taxon>Entelegynae</taxon>
        <taxon>Eresoidea</taxon>
        <taxon>Eresidae</taxon>
        <taxon>Stegodyphus</taxon>
    </lineage>
</organism>
<dbReference type="SUPFAM" id="SSF47473">
    <property type="entry name" value="EF-hand"/>
    <property type="match status" value="1"/>
</dbReference>
<evidence type="ECO:0000259" key="7">
    <source>
        <dbReference type="PROSITE" id="PS51460"/>
    </source>
</evidence>
<dbReference type="InterPro" id="IPR003108">
    <property type="entry name" value="GAR_dom"/>
</dbReference>
<feature type="compositionally biased region" description="Basic and acidic residues" evidence="5">
    <location>
        <begin position="245"/>
        <end position="265"/>
    </location>
</feature>
<evidence type="ECO:0000313" key="8">
    <source>
        <dbReference type="EMBL" id="KFM83305.1"/>
    </source>
</evidence>
<evidence type="ECO:0000256" key="4">
    <source>
        <dbReference type="ARBA" id="ARBA00023212"/>
    </source>
</evidence>
<feature type="domain" description="EF-hand" evidence="6">
    <location>
        <begin position="74"/>
        <end position="109"/>
    </location>
</feature>
<dbReference type="AlphaFoldDB" id="A0A087V116"/>